<accession>A0A0C2WNV0</accession>
<gene>
    <name evidence="1" type="ORF">M378DRAFT_164585</name>
</gene>
<dbReference type="EMBL" id="KN818260">
    <property type="protein sequence ID" value="KIL63297.1"/>
    <property type="molecule type" value="Genomic_DNA"/>
</dbReference>
<evidence type="ECO:0000313" key="2">
    <source>
        <dbReference type="Proteomes" id="UP000054549"/>
    </source>
</evidence>
<organism evidence="1 2">
    <name type="scientific">Amanita muscaria (strain Koide BX008)</name>
    <dbReference type="NCBI Taxonomy" id="946122"/>
    <lineage>
        <taxon>Eukaryota</taxon>
        <taxon>Fungi</taxon>
        <taxon>Dikarya</taxon>
        <taxon>Basidiomycota</taxon>
        <taxon>Agaricomycotina</taxon>
        <taxon>Agaricomycetes</taxon>
        <taxon>Agaricomycetidae</taxon>
        <taxon>Agaricales</taxon>
        <taxon>Pluteineae</taxon>
        <taxon>Amanitaceae</taxon>
        <taxon>Amanita</taxon>
    </lineage>
</organism>
<evidence type="ECO:0000313" key="1">
    <source>
        <dbReference type="EMBL" id="KIL63297.1"/>
    </source>
</evidence>
<keyword evidence="2" id="KW-1185">Reference proteome</keyword>
<dbReference type="InParanoid" id="A0A0C2WNV0"/>
<name>A0A0C2WNV0_AMAMK</name>
<sequence>MHKRYCPGLATGSLTHYFPRSPRLSASQAKFLTTSWVIDLSVQNLIPSTINSDWTVSEFLTIALPTRGVLLTHQPLVDRFRWGQNSTLCQYLTGRRDGYVEIYPSGYDYDLTHTLYHVPPGNPERNVPTSELTIDGVELVGITQLTEPEMATFLEAVVKPAKLSRTAYVVSVGSRKLDQFVEPQMNRNNSHYMHKPDPTQEDGKERHDFDTLQAFRKMGLRLTSPREDWVRECGVDWTEFFFAKEGNVAESGELEYGKGPKFDTAFADYWKYMASKSDS</sequence>
<protein>
    <submittedName>
        <fullName evidence="1">Uncharacterized protein</fullName>
    </submittedName>
</protein>
<dbReference type="Proteomes" id="UP000054549">
    <property type="component" value="Unassembled WGS sequence"/>
</dbReference>
<reference evidence="1 2" key="1">
    <citation type="submission" date="2014-04" db="EMBL/GenBank/DDBJ databases">
        <title>Evolutionary Origins and Diversification of the Mycorrhizal Mutualists.</title>
        <authorList>
            <consortium name="DOE Joint Genome Institute"/>
            <consortium name="Mycorrhizal Genomics Consortium"/>
            <person name="Kohler A."/>
            <person name="Kuo A."/>
            <person name="Nagy L.G."/>
            <person name="Floudas D."/>
            <person name="Copeland A."/>
            <person name="Barry K.W."/>
            <person name="Cichocki N."/>
            <person name="Veneault-Fourrey C."/>
            <person name="LaButti K."/>
            <person name="Lindquist E.A."/>
            <person name="Lipzen A."/>
            <person name="Lundell T."/>
            <person name="Morin E."/>
            <person name="Murat C."/>
            <person name="Riley R."/>
            <person name="Ohm R."/>
            <person name="Sun H."/>
            <person name="Tunlid A."/>
            <person name="Henrissat B."/>
            <person name="Grigoriev I.V."/>
            <person name="Hibbett D.S."/>
            <person name="Martin F."/>
        </authorList>
    </citation>
    <scope>NUCLEOTIDE SEQUENCE [LARGE SCALE GENOMIC DNA]</scope>
    <source>
        <strain evidence="1 2">Koide BX008</strain>
    </source>
</reference>
<dbReference type="HOGENOM" id="CLU_997380_0_0_1"/>
<dbReference type="AlphaFoldDB" id="A0A0C2WNV0"/>
<proteinExistence type="predicted"/>
<dbReference type="OrthoDB" id="432970at2759"/>